<dbReference type="PROSITE" id="PS51801">
    <property type="entry name" value="ZF_CCHC_NOA"/>
    <property type="match status" value="1"/>
</dbReference>
<dbReference type="CDD" id="cd09803">
    <property type="entry name" value="UBAN"/>
    <property type="match status" value="1"/>
</dbReference>
<evidence type="ECO:0000256" key="3">
    <source>
        <dbReference type="ARBA" id="ARBA00022723"/>
    </source>
</evidence>
<dbReference type="GO" id="GO:0005634">
    <property type="term" value="C:nucleus"/>
    <property type="evidence" value="ECO:0007669"/>
    <property type="project" value="TreeGrafter"/>
</dbReference>
<evidence type="ECO:0000256" key="8">
    <source>
        <dbReference type="SAM" id="Coils"/>
    </source>
</evidence>
<keyword evidence="3" id="KW-0479">Metal-binding</keyword>
<name>Q32S41_EUPSC</name>
<evidence type="ECO:0000256" key="1">
    <source>
        <dbReference type="ARBA" id="ARBA00004496"/>
    </source>
</evidence>
<dbReference type="PANTHER" id="PTHR31553:SF1">
    <property type="entry name" value="NF-KAPPA-B ESSENTIAL MODULATOR"/>
    <property type="match status" value="1"/>
</dbReference>
<proteinExistence type="evidence at transcript level"/>
<accession>Q32S41</accession>
<dbReference type="EMBL" id="AY956817">
    <property type="protein sequence ID" value="AAY27979.1"/>
    <property type="molecule type" value="mRNA"/>
</dbReference>
<dbReference type="PROSITE" id="PS00028">
    <property type="entry name" value="ZINC_FINGER_C2H2_1"/>
    <property type="match status" value="1"/>
</dbReference>
<evidence type="ECO:0000256" key="7">
    <source>
        <dbReference type="PROSITE-ProRule" id="PRU01142"/>
    </source>
</evidence>
<dbReference type="PANTHER" id="PTHR31553">
    <property type="entry name" value="NF-KAPPA-B ESSENTIAL MODULATOR"/>
    <property type="match status" value="1"/>
</dbReference>
<evidence type="ECO:0000256" key="2">
    <source>
        <dbReference type="ARBA" id="ARBA00022490"/>
    </source>
</evidence>
<evidence type="ECO:0000256" key="5">
    <source>
        <dbReference type="ARBA" id="ARBA00022833"/>
    </source>
</evidence>
<dbReference type="AlphaFoldDB" id="Q32S41"/>
<dbReference type="GO" id="GO:0005737">
    <property type="term" value="C:cytoplasm"/>
    <property type="evidence" value="ECO:0007669"/>
    <property type="project" value="UniProtKB-SubCell"/>
</dbReference>
<feature type="domain" description="C2H2-type" evidence="10">
    <location>
        <begin position="408"/>
        <end position="431"/>
    </location>
</feature>
<feature type="region of interest" description="Disordered" evidence="9">
    <location>
        <begin position="25"/>
        <end position="52"/>
    </location>
</feature>
<feature type="coiled-coil region" evidence="8">
    <location>
        <begin position="125"/>
        <end position="180"/>
    </location>
</feature>
<dbReference type="GO" id="GO:0070530">
    <property type="term" value="F:K63-linked polyubiquitin modification-dependent protein binding"/>
    <property type="evidence" value="ECO:0007669"/>
    <property type="project" value="InterPro"/>
</dbReference>
<keyword evidence="12" id="KW-0418">Kinase</keyword>
<keyword evidence="4 7" id="KW-0863">Zinc-finger</keyword>
<dbReference type="PROSITE" id="PS50157">
    <property type="entry name" value="ZINC_FINGER_C2H2_2"/>
    <property type="match status" value="1"/>
</dbReference>
<dbReference type="Gene3D" id="1.20.5.990">
    <property type="entry name" value="Nemo cc2-lz domain - 1d5 darpin complex"/>
    <property type="match status" value="1"/>
</dbReference>
<sequence>MEDYELASYEKLSNFWNDTYPPTTAVEGSSSLLDNSSKGNESHMSGIMSQLNQERSQVDILRVKNKSLEKRIQNMQDEIETKNKELKREHFEEIQKLQKDYQTEIETLCKNNPDRKVVESMAVDHETLKHQVMNLLSEVKEVQDERRSTEGMLANKTTRCRQLEETNIRLQMEMDRQRKQDAELIQTLQYSIQNYESKLSTEMEQTQIRQEQNRKLRESFSQLVDDYKEMLELNHQLEHELKNNSHEKLMGKIDHLTAQLIAAEESLSLKNQTLENLQEKIKKCTAENDDIPLLRAQADIYKSDFDAERAAHEKEHQENKKLKEDLQNIELQNRELLDQLEALSREQLSEMRQRVYPRYPTGTYNRNPFQGGSYEPDPRVPSSGYYMLPQSVQTNNEATQHEEETEALNCPLCGGKFPDQDSLKLHVAEHL</sequence>
<reference evidence="12" key="1">
    <citation type="journal article" date="2005" name="Appl. Environ. Microbiol.">
        <title>Identifying components of the NF-kappaB pathway in the beneficial Euprymna scolopes-Vibrio fischeri light organ symbiosis.</title>
        <authorList>
            <person name="Goodson M.S."/>
            <person name="Kojadinovic M."/>
            <person name="Troll J.V."/>
            <person name="Scheetz T.E."/>
            <person name="Casavant T.L."/>
            <person name="Soares M.B."/>
            <person name="McFall-Ngai M.J."/>
        </authorList>
    </citation>
    <scope>NUCLEOTIDE SEQUENCE</scope>
</reference>
<protein>
    <submittedName>
        <fullName evidence="12">IkappaB kinase gamma</fullName>
    </submittedName>
</protein>
<feature type="region of interest" description="Disordered" evidence="9">
    <location>
        <begin position="359"/>
        <end position="378"/>
    </location>
</feature>
<dbReference type="GO" id="GO:0043122">
    <property type="term" value="P:regulation of canonical NF-kappaB signal transduction"/>
    <property type="evidence" value="ECO:0007669"/>
    <property type="project" value="TreeGrafter"/>
</dbReference>
<evidence type="ECO:0000259" key="11">
    <source>
        <dbReference type="PROSITE" id="PS51801"/>
    </source>
</evidence>
<dbReference type="GO" id="GO:0008270">
    <property type="term" value="F:zinc ion binding"/>
    <property type="evidence" value="ECO:0007669"/>
    <property type="project" value="UniProtKB-KW"/>
</dbReference>
<keyword evidence="2" id="KW-0963">Cytoplasm</keyword>
<dbReference type="InterPro" id="IPR051301">
    <property type="entry name" value="Optineurin/NFkB_EssMod"/>
</dbReference>
<comment type="subcellular location">
    <subcellularLocation>
        <location evidence="1">Cytoplasm</location>
    </subcellularLocation>
</comment>
<feature type="domain" description="CCHC NOA-type" evidence="11">
    <location>
        <begin position="402"/>
        <end position="431"/>
    </location>
</feature>
<evidence type="ECO:0000259" key="10">
    <source>
        <dbReference type="PROSITE" id="PS50157"/>
    </source>
</evidence>
<evidence type="ECO:0000256" key="6">
    <source>
        <dbReference type="ARBA" id="ARBA00023054"/>
    </source>
</evidence>
<organism evidence="12">
    <name type="scientific">Euprymna scolopes</name>
    <name type="common">Hawaiian bobtail squid</name>
    <dbReference type="NCBI Taxonomy" id="6613"/>
    <lineage>
        <taxon>Eukaryota</taxon>
        <taxon>Metazoa</taxon>
        <taxon>Spiralia</taxon>
        <taxon>Lophotrochozoa</taxon>
        <taxon>Mollusca</taxon>
        <taxon>Cephalopoda</taxon>
        <taxon>Coleoidea</taxon>
        <taxon>Decapodiformes</taxon>
        <taxon>Sepiida</taxon>
        <taxon>Sepiolidae</taxon>
        <taxon>Sepiolinae</taxon>
        <taxon>Euprymna</taxon>
    </lineage>
</organism>
<dbReference type="InterPro" id="IPR013087">
    <property type="entry name" value="Znf_C2H2_type"/>
</dbReference>
<feature type="coiled-coil region" evidence="8">
    <location>
        <begin position="227"/>
        <end position="346"/>
    </location>
</feature>
<dbReference type="GO" id="GO:0016301">
    <property type="term" value="F:kinase activity"/>
    <property type="evidence" value="ECO:0007669"/>
    <property type="project" value="UniProtKB-KW"/>
</dbReference>
<keyword evidence="6 8" id="KW-0175">Coiled coil</keyword>
<keyword evidence="5" id="KW-0862">Zinc</keyword>
<keyword evidence="12" id="KW-0808">Transferase</keyword>
<evidence type="ECO:0000313" key="12">
    <source>
        <dbReference type="EMBL" id="AAY27979.1"/>
    </source>
</evidence>
<dbReference type="InterPro" id="IPR034735">
    <property type="entry name" value="NEMO_ZF"/>
</dbReference>
<dbReference type="InterPro" id="IPR032419">
    <property type="entry name" value="CC2-LZ_dom"/>
</dbReference>
<dbReference type="Pfam" id="PF16516">
    <property type="entry name" value="CC2-LZ"/>
    <property type="match status" value="1"/>
</dbReference>
<evidence type="ECO:0000256" key="9">
    <source>
        <dbReference type="SAM" id="MobiDB-lite"/>
    </source>
</evidence>
<evidence type="ECO:0000256" key="4">
    <source>
        <dbReference type="ARBA" id="ARBA00022771"/>
    </source>
</evidence>